<dbReference type="EMBL" id="RBRQ01000136">
    <property type="protein sequence ID" value="RMR10959.1"/>
    <property type="molecule type" value="Genomic_DNA"/>
</dbReference>
<evidence type="ECO:0000313" key="2">
    <source>
        <dbReference type="Proteomes" id="UP000276615"/>
    </source>
</evidence>
<sequence length="949" mass="107241">MLMGAILAAVLEGLPTEVTSVLIRSFVMLQNIDRTHYPEFRTLFGINPEAFLMALENATISNDAVSNLSWLTDAANDLRDNDGFEQALSLSVHRWLNMYSLSPDRMVIISNTPENMAERSRRWDERKAKLDATIVSLSESEKDLLNTMIRVDHGNYSHLSLLAFQALAGRPLAPFALSLRNWCFATSINGGYHSHHDDFSNLLLFNVADWSATKVRLQESAIVFQQAHVSRAGQWALVYVLRITGDSDDARKADKIAEDLTKDREKFQGWRLVEDYCASDPCDPSSEEPQNIDATVEKYRGIDIAQILGKRVQTMEDHFFIKAQPGLARFRPKTAIDALRSLANHALSRDIAEFRLTVNMLKTHAVGLEQQVAKLYIAKAKEIAQMVLDTGKDDNFEGWVAAQHALAVAFTHLSGNEQLVCLLEHPKDKSIILDLGWLLQPVAPSTLDLTMETAIREPNEVSQFRILFFAENSKTPISSAFKAMAINLLSSSNSLVRLSVLSLIEAVPDYMLLNGLVNSGWSTVHLDPIENKMEMFHGVQSLSVCLEHNLLTFDEFLIRAPLAIYENLPVGLGPKTMTRICGYLDSAISKAMNFDAPDDLPYIEENAEGRYSARILSISESFSTEQGFNSKLDRISETNEAWYQRQRQNRDKALDFERRTVTAGAELIFNSVPVGLVEAIDRADSQLVNTWCHLFLDLDDRDLSNVHNIALAMAEVISRRDSSVGLRLFCRLKTNSSNVQLTYGRNKINADTLSAWRAADNDDIKMFCFARLDSMVNDHDLAMEVLAAIRADRKNLVCEYVVDRRRRAEPAYRARAAMVAGLSPDDEWAISTIEMLKEERGFLQQVYNAANYAMERHQWSRHWAAQIREADNAVDVWRFTILLSKVVDGRFCSSEIMGNISNPIIRRFGSTLEDQIYDRIRKWKSKRQPKLFGMNPPAKSLIVGYRDPR</sequence>
<protein>
    <submittedName>
        <fullName evidence="1">Uncharacterized protein</fullName>
    </submittedName>
</protein>
<name>A0A3M4S7Q7_9PSED</name>
<evidence type="ECO:0000313" key="1">
    <source>
        <dbReference type="EMBL" id="RMR10959.1"/>
    </source>
</evidence>
<accession>A0A3M4S7Q7</accession>
<gene>
    <name evidence="1" type="ORF">ALP92_00929</name>
</gene>
<dbReference type="Proteomes" id="UP000276615">
    <property type="component" value="Unassembled WGS sequence"/>
</dbReference>
<dbReference type="AlphaFoldDB" id="A0A3M4S7Q7"/>
<reference evidence="1 2" key="1">
    <citation type="submission" date="2018-08" db="EMBL/GenBank/DDBJ databases">
        <title>Recombination of ecologically and evolutionarily significant loci maintains genetic cohesion in the Pseudomonas syringae species complex.</title>
        <authorList>
            <person name="Dillon M."/>
            <person name="Thakur S."/>
            <person name="Almeida R.N.D."/>
            <person name="Weir B.S."/>
            <person name="Guttman D.S."/>
        </authorList>
    </citation>
    <scope>NUCLEOTIDE SEQUENCE [LARGE SCALE GENOMIC DNA]</scope>
    <source>
        <strain evidence="1 2">ICMP 8670</strain>
    </source>
</reference>
<comment type="caution">
    <text evidence="1">The sequence shown here is derived from an EMBL/GenBank/DDBJ whole genome shotgun (WGS) entry which is preliminary data.</text>
</comment>
<proteinExistence type="predicted"/>
<organism evidence="1 2">
    <name type="scientific">Pseudomonas syringae pv. primulae</name>
    <dbReference type="NCBI Taxonomy" id="251707"/>
    <lineage>
        <taxon>Bacteria</taxon>
        <taxon>Pseudomonadati</taxon>
        <taxon>Pseudomonadota</taxon>
        <taxon>Gammaproteobacteria</taxon>
        <taxon>Pseudomonadales</taxon>
        <taxon>Pseudomonadaceae</taxon>
        <taxon>Pseudomonas</taxon>
    </lineage>
</organism>